<keyword evidence="4" id="KW-1185">Reference proteome</keyword>
<dbReference type="EMBL" id="PYLO01000004">
    <property type="protein sequence ID" value="PST36610.1"/>
    <property type="molecule type" value="Genomic_DNA"/>
</dbReference>
<dbReference type="Proteomes" id="UP000241048">
    <property type="component" value="Unassembled WGS sequence"/>
</dbReference>
<protein>
    <submittedName>
        <fullName evidence="3">Stage III sporulation protein AH</fullName>
    </submittedName>
</protein>
<proteinExistence type="predicted"/>
<sequence length="241" mass="25196">MKMKRVFRRNQIIITTLAIMIAAAGYLNYAGKSDLPGADTYEAGATKISDSDIYSENQAVSGSVADGEYEEIASLDDPGEGDPLAAGSEEGTAQGAADGEEASADNPAVDNPGEAVLTGGTGVAEYIANVQLSREQIRAKNREALNALINNENLDASAKEAAVQDMLALNAIAEKENAAETLLMAKGFADPVVSITDGKVDVVVNAPSITDPQRAQIEDIVKRKTEISAENIVISLLNLGD</sequence>
<accession>A0A2T3FMW5</accession>
<keyword evidence="2" id="KW-1133">Transmembrane helix</keyword>
<comment type="caution">
    <text evidence="3">The sequence shown here is derived from an EMBL/GenBank/DDBJ whole genome shotgun (WGS) entry which is preliminary data.</text>
</comment>
<gene>
    <name evidence="3" type="ORF">C7U56_11415</name>
</gene>
<dbReference type="InterPro" id="IPR024232">
    <property type="entry name" value="SpoIIIAH"/>
</dbReference>
<evidence type="ECO:0000256" key="2">
    <source>
        <dbReference type="SAM" id="Phobius"/>
    </source>
</evidence>
<dbReference type="Gene3D" id="1.10.287.4300">
    <property type="entry name" value="Stage III sporulation protein AH-like"/>
    <property type="match status" value="1"/>
</dbReference>
<evidence type="ECO:0000256" key="1">
    <source>
        <dbReference type="SAM" id="MobiDB-lite"/>
    </source>
</evidence>
<dbReference type="Pfam" id="PF12685">
    <property type="entry name" value="SpoIIIAH"/>
    <property type="match status" value="1"/>
</dbReference>
<keyword evidence="2" id="KW-0472">Membrane</keyword>
<organism evidence="3 4">
    <name type="scientific">Clostridium fessum</name>
    <dbReference type="NCBI Taxonomy" id="2126740"/>
    <lineage>
        <taxon>Bacteria</taxon>
        <taxon>Bacillati</taxon>
        <taxon>Bacillota</taxon>
        <taxon>Clostridia</taxon>
        <taxon>Eubacteriales</taxon>
        <taxon>Clostridiaceae</taxon>
        <taxon>Clostridium</taxon>
    </lineage>
</organism>
<dbReference type="InterPro" id="IPR038503">
    <property type="entry name" value="SpoIIIAH_sf"/>
</dbReference>
<dbReference type="AlphaFoldDB" id="A0A2T3FMW5"/>
<name>A0A2T3FMW5_9CLOT</name>
<keyword evidence="2" id="KW-0812">Transmembrane</keyword>
<feature type="region of interest" description="Disordered" evidence="1">
    <location>
        <begin position="73"/>
        <end position="116"/>
    </location>
</feature>
<reference evidence="3 4" key="1">
    <citation type="submission" date="2018-03" db="EMBL/GenBank/DDBJ databases">
        <title>Lachnoclostridium SNUG30386 gen.nov., sp.nov., isolated from human faeces.</title>
        <authorList>
            <person name="Seo B."/>
            <person name="Jeon K."/>
            <person name="Ko G."/>
        </authorList>
    </citation>
    <scope>NUCLEOTIDE SEQUENCE [LARGE SCALE GENOMIC DNA]</scope>
    <source>
        <strain evidence="3 4">SNUG30386</strain>
    </source>
</reference>
<feature type="transmembrane region" description="Helical" evidence="2">
    <location>
        <begin position="12"/>
        <end position="29"/>
    </location>
</feature>
<evidence type="ECO:0000313" key="3">
    <source>
        <dbReference type="EMBL" id="PST36610.1"/>
    </source>
</evidence>
<evidence type="ECO:0000313" key="4">
    <source>
        <dbReference type="Proteomes" id="UP000241048"/>
    </source>
</evidence>